<evidence type="ECO:0000256" key="3">
    <source>
        <dbReference type="ARBA" id="ARBA00022692"/>
    </source>
</evidence>
<dbReference type="AlphaFoldDB" id="F5YDD7"/>
<dbReference type="PANTHER" id="PTHR33931:SF2">
    <property type="entry name" value="HOLIN-LIKE PROTEIN CIDA"/>
    <property type="match status" value="1"/>
</dbReference>
<dbReference type="STRING" id="545695.TREAZ_1616"/>
<accession>F5YDD7</accession>
<dbReference type="EMBL" id="CP001841">
    <property type="protein sequence ID" value="AEF80391.1"/>
    <property type="molecule type" value="Genomic_DNA"/>
</dbReference>
<dbReference type="GO" id="GO:0005886">
    <property type="term" value="C:plasma membrane"/>
    <property type="evidence" value="ECO:0007669"/>
    <property type="project" value="UniProtKB-SubCell"/>
</dbReference>
<dbReference type="Pfam" id="PF03788">
    <property type="entry name" value="LrgA"/>
    <property type="match status" value="1"/>
</dbReference>
<evidence type="ECO:0000256" key="5">
    <source>
        <dbReference type="ARBA" id="ARBA00023136"/>
    </source>
</evidence>
<comment type="subcellular location">
    <subcellularLocation>
        <location evidence="1">Cell membrane</location>
        <topology evidence="1">Multi-pass membrane protein</topology>
    </subcellularLocation>
</comment>
<reference evidence="8" key="1">
    <citation type="submission" date="2009-12" db="EMBL/GenBank/DDBJ databases">
        <title>Complete sequence of Treponema azotonutricium strain ZAS-9.</title>
        <authorList>
            <person name="Tetu S.G."/>
            <person name="Matson E."/>
            <person name="Ren Q."/>
            <person name="Seshadri R."/>
            <person name="Elbourne L."/>
            <person name="Hassan K.A."/>
            <person name="Durkin A."/>
            <person name="Radune D."/>
            <person name="Mohamoud Y."/>
            <person name="Shay R."/>
            <person name="Jin S."/>
            <person name="Zhang X."/>
            <person name="Lucey K."/>
            <person name="Ballor N.R."/>
            <person name="Ottesen E."/>
            <person name="Rosenthal R."/>
            <person name="Allen A."/>
            <person name="Leadbetter J.R."/>
            <person name="Paulsen I.T."/>
        </authorList>
    </citation>
    <scope>NUCLEOTIDE SEQUENCE [LARGE SCALE GENOMIC DNA]</scope>
    <source>
        <strain evidence="8">ATCC BAA-888 / DSM 13862 / ZAS-9</strain>
    </source>
</reference>
<keyword evidence="2" id="KW-1003">Cell membrane</keyword>
<dbReference type="PANTHER" id="PTHR33931">
    <property type="entry name" value="HOLIN-LIKE PROTEIN CIDA-RELATED"/>
    <property type="match status" value="1"/>
</dbReference>
<name>F5YDD7_LEAAZ</name>
<gene>
    <name evidence="7" type="ordered locus">TREAZ_1616</name>
</gene>
<evidence type="ECO:0000256" key="4">
    <source>
        <dbReference type="ARBA" id="ARBA00022989"/>
    </source>
</evidence>
<evidence type="ECO:0000313" key="8">
    <source>
        <dbReference type="Proteomes" id="UP000009222"/>
    </source>
</evidence>
<keyword evidence="8" id="KW-1185">Reference proteome</keyword>
<dbReference type="FunCoup" id="F5YDD7">
    <property type="interactions" value="116"/>
</dbReference>
<keyword evidence="5 6" id="KW-0472">Membrane</keyword>
<proteinExistence type="predicted"/>
<keyword evidence="4 6" id="KW-1133">Transmembrane helix</keyword>
<dbReference type="Proteomes" id="UP000009222">
    <property type="component" value="Chromosome"/>
</dbReference>
<dbReference type="InterPro" id="IPR005538">
    <property type="entry name" value="LrgA/CidA"/>
</dbReference>
<keyword evidence="3 6" id="KW-0812">Transmembrane</keyword>
<dbReference type="KEGG" id="taz:TREAZ_1616"/>
<dbReference type="OrthoDB" id="3176438at2"/>
<reference evidence="7 8" key="2">
    <citation type="journal article" date="2011" name="ISME J.">
        <title>RNA-seq reveals cooperative metabolic interactions between two termite-gut spirochete species in co-culture.</title>
        <authorList>
            <person name="Rosenthal A.Z."/>
            <person name="Matson E.G."/>
            <person name="Eldar A."/>
            <person name="Leadbetter J.R."/>
        </authorList>
    </citation>
    <scope>NUCLEOTIDE SEQUENCE [LARGE SCALE GENOMIC DNA]</scope>
    <source>
        <strain evidence="8">ATCC BAA-888 / DSM 13862 / ZAS-9</strain>
    </source>
</reference>
<feature type="transmembrane region" description="Helical" evidence="6">
    <location>
        <begin position="59"/>
        <end position="78"/>
    </location>
</feature>
<dbReference type="eggNOG" id="COG1380">
    <property type="taxonomic scope" value="Bacteria"/>
</dbReference>
<dbReference type="InParanoid" id="F5YDD7"/>
<dbReference type="RefSeq" id="WP_015710402.1">
    <property type="nucleotide sequence ID" value="NC_015577.1"/>
</dbReference>
<dbReference type="HOGENOM" id="CLU_113736_2_0_12"/>
<evidence type="ECO:0000313" key="7">
    <source>
        <dbReference type="EMBL" id="AEF80391.1"/>
    </source>
</evidence>
<feature type="transmembrane region" description="Helical" evidence="6">
    <location>
        <begin position="84"/>
        <end position="107"/>
    </location>
</feature>
<evidence type="ECO:0000256" key="6">
    <source>
        <dbReference type="SAM" id="Phobius"/>
    </source>
</evidence>
<feature type="transmembrane region" description="Helical" evidence="6">
    <location>
        <begin position="26"/>
        <end position="47"/>
    </location>
</feature>
<evidence type="ECO:0000256" key="1">
    <source>
        <dbReference type="ARBA" id="ARBA00004651"/>
    </source>
</evidence>
<evidence type="ECO:0000256" key="2">
    <source>
        <dbReference type="ARBA" id="ARBA00022475"/>
    </source>
</evidence>
<organism evidence="7 8">
    <name type="scientific">Leadbettera azotonutricia (strain ATCC BAA-888 / DSM 13862 / ZAS-9)</name>
    <name type="common">Treponema azotonutricium</name>
    <dbReference type="NCBI Taxonomy" id="545695"/>
    <lineage>
        <taxon>Bacteria</taxon>
        <taxon>Pseudomonadati</taxon>
        <taxon>Spirochaetota</taxon>
        <taxon>Spirochaetia</taxon>
        <taxon>Spirochaetales</taxon>
        <taxon>Breznakiellaceae</taxon>
        <taxon>Leadbettera</taxon>
    </lineage>
</organism>
<sequence>MEIFAQLAIILAFGFAGEILARALPLGMPASVLGMILMLIALGSKMLKPSQLGKTADFLGSHMAFFFLPVAIAIIENFSFIRPVVWQFFGICMVCTIVTFSLTYGTVRLCRVLLRGRV</sequence>
<protein>
    <submittedName>
        <fullName evidence="7">Putative LrgA family protein</fullName>
    </submittedName>
</protein>